<dbReference type="Proteomes" id="UP000045842">
    <property type="component" value="Unassembled WGS sequence"/>
</dbReference>
<name>A0A655IZ26_MYCTX</name>
<dbReference type="Proteomes" id="UP000048289">
    <property type="component" value="Unassembled WGS sequence"/>
</dbReference>
<evidence type="ECO:0000313" key="8">
    <source>
        <dbReference type="Proteomes" id="UP000045842"/>
    </source>
</evidence>
<evidence type="ECO:0000313" key="11">
    <source>
        <dbReference type="Proteomes" id="UP000048289"/>
    </source>
</evidence>
<dbReference type="Proteomes" id="UP000039021">
    <property type="component" value="Unassembled WGS sequence"/>
</dbReference>
<dbReference type="EMBL" id="CFOE01000260">
    <property type="protein sequence ID" value="CFE39748.1"/>
    <property type="molecule type" value="Genomic_DNA"/>
</dbReference>
<evidence type="ECO:0000313" key="6">
    <source>
        <dbReference type="EMBL" id="COZ86954.1"/>
    </source>
</evidence>
<sequence>MTVRSAMNEGRSVTACALAMASSMPTTFSPPSTSCTCQPYAR</sequence>
<accession>A0A655IZ26</accession>
<dbReference type="Proteomes" id="UP000046947">
    <property type="component" value="Unassembled WGS sequence"/>
</dbReference>
<evidence type="ECO:0000313" key="3">
    <source>
        <dbReference type="EMBL" id="CFS00452.1"/>
    </source>
</evidence>
<dbReference type="Proteomes" id="UP000046680">
    <property type="component" value="Unassembled WGS sequence"/>
</dbReference>
<proteinExistence type="predicted"/>
<evidence type="ECO:0000313" key="5">
    <source>
        <dbReference type="EMBL" id="COW28368.1"/>
    </source>
</evidence>
<evidence type="ECO:0000313" key="4">
    <source>
        <dbReference type="EMBL" id="COV31272.1"/>
    </source>
</evidence>
<evidence type="ECO:0000313" key="7">
    <source>
        <dbReference type="Proteomes" id="UP000039021"/>
    </source>
</evidence>
<dbReference type="EMBL" id="CFOH01000525">
    <property type="protein sequence ID" value="CFE59947.1"/>
    <property type="molecule type" value="Genomic_DNA"/>
</dbReference>
<dbReference type="EMBL" id="CSAD01000174">
    <property type="protein sequence ID" value="COV31272.1"/>
    <property type="molecule type" value="Genomic_DNA"/>
</dbReference>
<evidence type="ECO:0000313" key="1">
    <source>
        <dbReference type="EMBL" id="CFE39748.1"/>
    </source>
</evidence>
<protein>
    <submittedName>
        <fullName evidence="5">Uncharacterized protein</fullName>
    </submittedName>
</protein>
<evidence type="ECO:0000313" key="10">
    <source>
        <dbReference type="Proteomes" id="UP000046947"/>
    </source>
</evidence>
<reference evidence="7 8" key="2">
    <citation type="submission" date="2015-03" db="EMBL/GenBank/DDBJ databases">
        <authorList>
            <consortium name="Pathogen Informatics"/>
        </authorList>
    </citation>
    <scope>NUCLEOTIDE SEQUENCE [LARGE SCALE GENOMIC DNA]</scope>
    <source>
        <strain evidence="3 9">C09601061</strain>
        <strain evidence="4 8">G09801536</strain>
        <strain evidence="1 11">G09901357</strain>
        <strain evidence="2 10">H09601792</strain>
        <strain evidence="7">N09902308</strain>
        <strain evidence="5 12">P00601463</strain>
    </source>
</reference>
<reference evidence="6" key="1">
    <citation type="submission" date="2015-03" db="EMBL/GenBank/DDBJ databases">
        <authorList>
            <consortium name="Pathogen Informatics"/>
            <person name="Murphy D."/>
        </authorList>
    </citation>
    <scope>NUCLEOTIDE SEQUENCE</scope>
    <source>
        <strain evidence="6">N09902308</strain>
    </source>
</reference>
<evidence type="ECO:0000313" key="12">
    <source>
        <dbReference type="Proteomes" id="UP000048600"/>
    </source>
</evidence>
<dbReference type="EMBL" id="CSBK01002478">
    <property type="protein sequence ID" value="COZ86954.1"/>
    <property type="molecule type" value="Genomic_DNA"/>
</dbReference>
<dbReference type="EMBL" id="CHKL01000213">
    <property type="protein sequence ID" value="COW28368.1"/>
    <property type="molecule type" value="Genomic_DNA"/>
</dbReference>
<dbReference type="EMBL" id="CGCX01001729">
    <property type="protein sequence ID" value="CFS00452.1"/>
    <property type="molecule type" value="Genomic_DNA"/>
</dbReference>
<dbReference type="AlphaFoldDB" id="A0A655IZ26"/>
<gene>
    <name evidence="3" type="ORF">ERS007657_03521</name>
    <name evidence="4" type="ORF">ERS007679_01572</name>
    <name evidence="1" type="ORF">ERS007681_02135</name>
    <name evidence="2" type="ORF">ERS007688_02834</name>
    <name evidence="6" type="ORF">ERS007739_04206</name>
    <name evidence="5" type="ORF">ERS007741_02066</name>
</gene>
<dbReference type="Proteomes" id="UP000048600">
    <property type="component" value="Unassembled WGS sequence"/>
</dbReference>
<evidence type="ECO:0000313" key="9">
    <source>
        <dbReference type="Proteomes" id="UP000046680"/>
    </source>
</evidence>
<organism evidence="5 12">
    <name type="scientific">Mycobacterium tuberculosis</name>
    <dbReference type="NCBI Taxonomy" id="1773"/>
    <lineage>
        <taxon>Bacteria</taxon>
        <taxon>Bacillati</taxon>
        <taxon>Actinomycetota</taxon>
        <taxon>Actinomycetes</taxon>
        <taxon>Mycobacteriales</taxon>
        <taxon>Mycobacteriaceae</taxon>
        <taxon>Mycobacterium</taxon>
        <taxon>Mycobacterium tuberculosis complex</taxon>
    </lineage>
</organism>
<evidence type="ECO:0000313" key="2">
    <source>
        <dbReference type="EMBL" id="CFE59947.1"/>
    </source>
</evidence>